<evidence type="ECO:0000313" key="4">
    <source>
        <dbReference type="Proteomes" id="UP000008068"/>
    </source>
</evidence>
<dbReference type="InterPro" id="IPR051055">
    <property type="entry name" value="PIF1_helicase"/>
</dbReference>
<dbReference type="GO" id="GO:0000723">
    <property type="term" value="P:telomere maintenance"/>
    <property type="evidence" value="ECO:0007669"/>
    <property type="project" value="InterPro"/>
</dbReference>
<dbReference type="EMBL" id="GL379957">
    <property type="protein sequence ID" value="EGT38437.1"/>
    <property type="molecule type" value="Genomic_DNA"/>
</dbReference>
<comment type="catalytic activity">
    <reaction evidence="1">
        <text>ATP + H2O = ADP + phosphate + H(+)</text>
        <dbReference type="Rhea" id="RHEA:13065"/>
        <dbReference type="ChEBI" id="CHEBI:15377"/>
        <dbReference type="ChEBI" id="CHEBI:15378"/>
        <dbReference type="ChEBI" id="CHEBI:30616"/>
        <dbReference type="ChEBI" id="CHEBI:43474"/>
        <dbReference type="ChEBI" id="CHEBI:456216"/>
        <dbReference type="EC" id="5.6.2.3"/>
    </reaction>
</comment>
<dbReference type="EC" id="5.6.2.3" evidence="1"/>
<keyword evidence="1" id="KW-0233">DNA recombination</keyword>
<keyword evidence="1" id="KW-0547">Nucleotide-binding</keyword>
<dbReference type="SUPFAM" id="SSF52540">
    <property type="entry name" value="P-loop containing nucleoside triphosphate hydrolases"/>
    <property type="match status" value="2"/>
</dbReference>
<evidence type="ECO:0000313" key="3">
    <source>
        <dbReference type="EMBL" id="EGT38437.1"/>
    </source>
</evidence>
<keyword evidence="1" id="KW-0234">DNA repair</keyword>
<dbReference type="GO" id="GO:0006281">
    <property type="term" value="P:DNA repair"/>
    <property type="evidence" value="ECO:0007669"/>
    <property type="project" value="UniProtKB-KW"/>
</dbReference>
<dbReference type="GO" id="GO:0005524">
    <property type="term" value="F:ATP binding"/>
    <property type="evidence" value="ECO:0007669"/>
    <property type="project" value="UniProtKB-KW"/>
</dbReference>
<keyword evidence="1" id="KW-0378">Hydrolase</keyword>
<comment type="cofactor">
    <cofactor evidence="1">
        <name>Mg(2+)</name>
        <dbReference type="ChEBI" id="CHEBI:18420"/>
    </cofactor>
</comment>
<sequence>MPTPPFTNPKEPEELLDYVFKRLQYPKIPLRLLVVGRAGSGKSTFIRRLLKRLGGTLEVMNLTTRNTAANETGGQTVFKKLHIDYQNIEKVLETECKFYPRLGLVILDEISLFYGALVDLLDKLIAKMKDAIGEMFGNVHIIMVGDFLQLADKKDGAYMYDWDGFREFEIRFLSTNFRQARDTDFCQRLDRWAVGLVNDDDANFLEERCVANNPYTVQEDVAAFYNNQKWDPVDSIILTSSNKDAINFTRKVLNGQGIHHLIETDVAIIKIVPDSPKQLITFRPVEKPSVLVVGIKAQIIFTKDTFEQTGTHKIDRGTIGEISKITIVRNQIWAISLIIKGYNHPLTFQRILVKTKKTKHETESLAVFNFRNGIATTFNQAQGRTLKRVMIDTSRGDLYPAQFYTGASRVCNADALHLTHLPSYETKALQLVINPDKGAIDEIKKWKANFDLVRLPSDVANVDHDDDGENTPKPE</sequence>
<dbReference type="GO" id="GO:0043139">
    <property type="term" value="F:5'-3' DNA helicase activity"/>
    <property type="evidence" value="ECO:0007669"/>
    <property type="project" value="UniProtKB-EC"/>
</dbReference>
<feature type="domain" description="AAA+ ATPase" evidence="2">
    <location>
        <begin position="28"/>
        <end position="174"/>
    </location>
</feature>
<dbReference type="OrthoDB" id="416437at2759"/>
<dbReference type="GO" id="GO:0016787">
    <property type="term" value="F:hydrolase activity"/>
    <property type="evidence" value="ECO:0007669"/>
    <property type="project" value="UniProtKB-KW"/>
</dbReference>
<accession>G0NVL8</accession>
<dbReference type="SMART" id="SM00382">
    <property type="entry name" value="AAA"/>
    <property type="match status" value="1"/>
</dbReference>
<dbReference type="AlphaFoldDB" id="G0NVL8"/>
<dbReference type="STRING" id="135651.G0NVL8"/>
<proteinExistence type="inferred from homology"/>
<protein>
    <recommendedName>
        <fullName evidence="1">ATP-dependent DNA helicase</fullName>
        <ecNumber evidence="1">5.6.2.3</ecNumber>
    </recommendedName>
</protein>
<evidence type="ECO:0000256" key="1">
    <source>
        <dbReference type="RuleBase" id="RU363044"/>
    </source>
</evidence>
<name>G0NVL8_CAEBE</name>
<keyword evidence="1" id="KW-0347">Helicase</keyword>
<dbReference type="InterPro" id="IPR003593">
    <property type="entry name" value="AAA+_ATPase"/>
</dbReference>
<dbReference type="PANTHER" id="PTHR47642">
    <property type="entry name" value="ATP-DEPENDENT DNA HELICASE"/>
    <property type="match status" value="1"/>
</dbReference>
<keyword evidence="4" id="KW-1185">Reference proteome</keyword>
<dbReference type="HOGENOM" id="CLU_575180_0_0_1"/>
<keyword evidence="1" id="KW-0227">DNA damage</keyword>
<dbReference type="Gene3D" id="3.40.50.300">
    <property type="entry name" value="P-loop containing nucleotide triphosphate hydrolases"/>
    <property type="match status" value="1"/>
</dbReference>
<dbReference type="GO" id="GO:0006310">
    <property type="term" value="P:DNA recombination"/>
    <property type="evidence" value="ECO:0007669"/>
    <property type="project" value="UniProtKB-KW"/>
</dbReference>
<organism evidence="4">
    <name type="scientific">Caenorhabditis brenneri</name>
    <name type="common">Nematode worm</name>
    <dbReference type="NCBI Taxonomy" id="135651"/>
    <lineage>
        <taxon>Eukaryota</taxon>
        <taxon>Metazoa</taxon>
        <taxon>Ecdysozoa</taxon>
        <taxon>Nematoda</taxon>
        <taxon>Chromadorea</taxon>
        <taxon>Rhabditida</taxon>
        <taxon>Rhabditina</taxon>
        <taxon>Rhabditomorpha</taxon>
        <taxon>Rhabditoidea</taxon>
        <taxon>Rhabditidae</taxon>
        <taxon>Peloderinae</taxon>
        <taxon>Caenorhabditis</taxon>
    </lineage>
</organism>
<dbReference type="Proteomes" id="UP000008068">
    <property type="component" value="Unassembled WGS sequence"/>
</dbReference>
<dbReference type="InterPro" id="IPR027417">
    <property type="entry name" value="P-loop_NTPase"/>
</dbReference>
<evidence type="ECO:0000259" key="2">
    <source>
        <dbReference type="SMART" id="SM00382"/>
    </source>
</evidence>
<comment type="similarity">
    <text evidence="1">Belongs to the helicase family.</text>
</comment>
<dbReference type="InParanoid" id="G0NVL8"/>
<dbReference type="InterPro" id="IPR010285">
    <property type="entry name" value="DNA_helicase_pif1-like_DEAD"/>
</dbReference>
<gene>
    <name evidence="3" type="ORF">CAEBREN_15832</name>
</gene>
<reference evidence="4" key="1">
    <citation type="submission" date="2011-07" db="EMBL/GenBank/DDBJ databases">
        <authorList>
            <consortium name="Caenorhabditis brenneri Sequencing and Analysis Consortium"/>
            <person name="Wilson R.K."/>
        </authorList>
    </citation>
    <scope>NUCLEOTIDE SEQUENCE [LARGE SCALE GENOMIC DNA]</scope>
    <source>
        <strain evidence="4">PB2801</strain>
    </source>
</reference>
<keyword evidence="1" id="KW-0067">ATP-binding</keyword>
<dbReference type="Pfam" id="PF05970">
    <property type="entry name" value="PIF1"/>
    <property type="match status" value="1"/>
</dbReference>